<dbReference type="EMBL" id="WPIN01000003">
    <property type="protein sequence ID" value="MVM30472.1"/>
    <property type="molecule type" value="Genomic_DNA"/>
</dbReference>
<comment type="caution">
    <text evidence="1">The sequence shown here is derived from an EMBL/GenBank/DDBJ whole genome shotgun (WGS) entry which is preliminary data.</text>
</comment>
<evidence type="ECO:0000313" key="2">
    <source>
        <dbReference type="Proteomes" id="UP000436006"/>
    </source>
</evidence>
<dbReference type="AlphaFoldDB" id="A0A7K1S9F6"/>
<keyword evidence="2" id="KW-1185">Reference proteome</keyword>
<gene>
    <name evidence="1" type="ORF">GO755_10540</name>
</gene>
<accession>A0A7K1S9F6</accession>
<dbReference type="RefSeq" id="WP_157584701.1">
    <property type="nucleotide sequence ID" value="NZ_WPIN01000003.1"/>
</dbReference>
<evidence type="ECO:0000313" key="1">
    <source>
        <dbReference type="EMBL" id="MVM30472.1"/>
    </source>
</evidence>
<reference evidence="1 2" key="1">
    <citation type="submission" date="2019-12" db="EMBL/GenBank/DDBJ databases">
        <title>Spirosoma sp. HMF4905 genome sequencing and assembly.</title>
        <authorList>
            <person name="Kang H."/>
            <person name="Cha I."/>
            <person name="Kim H."/>
            <person name="Joh K."/>
        </authorList>
    </citation>
    <scope>NUCLEOTIDE SEQUENCE [LARGE SCALE GENOMIC DNA]</scope>
    <source>
        <strain evidence="1 2">HMF4905</strain>
    </source>
</reference>
<proteinExistence type="predicted"/>
<sequence>MANQPSIALRHLSTKKQYNEQQTLVYRYWFEWFDRRSLAALVVRIDLLDKAGKVLTTTSIQLPKVKLTGSIASQETGVQQPLYDSSVWIRIDDVITHEATQFSYYTLAGLFTKSASVTMTMDHKVEDLSMHG</sequence>
<dbReference type="Proteomes" id="UP000436006">
    <property type="component" value="Unassembled WGS sequence"/>
</dbReference>
<organism evidence="1 2">
    <name type="scientific">Spirosoma arboris</name>
    <dbReference type="NCBI Taxonomy" id="2682092"/>
    <lineage>
        <taxon>Bacteria</taxon>
        <taxon>Pseudomonadati</taxon>
        <taxon>Bacteroidota</taxon>
        <taxon>Cytophagia</taxon>
        <taxon>Cytophagales</taxon>
        <taxon>Cytophagaceae</taxon>
        <taxon>Spirosoma</taxon>
    </lineage>
</organism>
<name>A0A7K1S9F6_9BACT</name>
<protein>
    <submittedName>
        <fullName evidence="1">Uncharacterized protein</fullName>
    </submittedName>
</protein>